<dbReference type="InterPro" id="IPR002636">
    <property type="entry name" value="DUF29"/>
</dbReference>
<gene>
    <name evidence="1" type="ORF">IQ241_11360</name>
</gene>
<dbReference type="AlphaFoldDB" id="A0A8J7AVQ3"/>
<accession>A0A8J7AVQ3</accession>
<dbReference type="Pfam" id="PF01724">
    <property type="entry name" value="DUF29"/>
    <property type="match status" value="1"/>
</dbReference>
<sequence>MISSQVRQRQLAELYERDFCQWAEQTAQQLRDGNFSDLDLANLIEEMEDMSRSQKRALLSNLRVLLLHLLKLQHQPEKRSSSWRSIIIEHRIRIQDAFEESPSLKPYLQSSFNKTYQKARKQAAAETELPITTFPEQPNFTMEDALNDEFIPN</sequence>
<dbReference type="Gene3D" id="1.20.1220.20">
    <property type="entry name" value="Uncharcterised protein PF01724"/>
    <property type="match status" value="1"/>
</dbReference>
<keyword evidence="2" id="KW-1185">Reference proteome</keyword>
<dbReference type="EMBL" id="JADEXG010000023">
    <property type="protein sequence ID" value="MBE9077883.1"/>
    <property type="molecule type" value="Genomic_DNA"/>
</dbReference>
<comment type="caution">
    <text evidence="1">The sequence shown here is derived from an EMBL/GenBank/DDBJ whole genome shotgun (WGS) entry which is preliminary data.</text>
</comment>
<name>A0A8J7AVQ3_9CYAN</name>
<dbReference type="Proteomes" id="UP000636505">
    <property type="component" value="Unassembled WGS sequence"/>
</dbReference>
<evidence type="ECO:0000313" key="1">
    <source>
        <dbReference type="EMBL" id="MBE9077883.1"/>
    </source>
</evidence>
<dbReference type="PANTHER" id="PTHR34235">
    <property type="entry name" value="SLR1203 PROTEIN-RELATED"/>
    <property type="match status" value="1"/>
</dbReference>
<organism evidence="1 2">
    <name type="scientific">Vasconcelosia minhoensis LEGE 07310</name>
    <dbReference type="NCBI Taxonomy" id="915328"/>
    <lineage>
        <taxon>Bacteria</taxon>
        <taxon>Bacillati</taxon>
        <taxon>Cyanobacteriota</taxon>
        <taxon>Cyanophyceae</taxon>
        <taxon>Nodosilineales</taxon>
        <taxon>Cymatolegaceae</taxon>
        <taxon>Vasconcelosia</taxon>
        <taxon>Vasconcelosia minhoensis</taxon>
    </lineage>
</organism>
<evidence type="ECO:0000313" key="2">
    <source>
        <dbReference type="Proteomes" id="UP000636505"/>
    </source>
</evidence>
<proteinExistence type="predicted"/>
<protein>
    <submittedName>
        <fullName evidence="1">DUF29 domain-containing protein</fullName>
    </submittedName>
</protein>
<dbReference type="RefSeq" id="WP_193907134.1">
    <property type="nucleotide sequence ID" value="NZ_JADEXG010000023.1"/>
</dbReference>
<reference evidence="1" key="1">
    <citation type="submission" date="2020-10" db="EMBL/GenBank/DDBJ databases">
        <authorList>
            <person name="Castelo-Branco R."/>
            <person name="Eusebio N."/>
            <person name="Adriana R."/>
            <person name="Vieira A."/>
            <person name="Brugerolle De Fraissinette N."/>
            <person name="Rezende De Castro R."/>
            <person name="Schneider M.P."/>
            <person name="Vasconcelos V."/>
            <person name="Leao P.N."/>
        </authorList>
    </citation>
    <scope>NUCLEOTIDE SEQUENCE</scope>
    <source>
        <strain evidence="1">LEGE 07310</strain>
    </source>
</reference>